<feature type="compositionally biased region" description="Basic residues" evidence="2">
    <location>
        <begin position="677"/>
        <end position="687"/>
    </location>
</feature>
<evidence type="ECO:0000313" key="3">
    <source>
        <dbReference type="EMBL" id="GJT49830.1"/>
    </source>
</evidence>
<feature type="region of interest" description="Disordered" evidence="2">
    <location>
        <begin position="248"/>
        <end position="283"/>
    </location>
</feature>
<dbReference type="Proteomes" id="UP001151760">
    <property type="component" value="Unassembled WGS sequence"/>
</dbReference>
<accession>A0ABQ5EFY5</accession>
<feature type="coiled-coil region" evidence="1">
    <location>
        <begin position="464"/>
        <end position="550"/>
    </location>
</feature>
<feature type="region of interest" description="Disordered" evidence="2">
    <location>
        <begin position="662"/>
        <end position="696"/>
    </location>
</feature>
<name>A0ABQ5EFY5_9ASTR</name>
<dbReference type="PANTHER" id="PTHR31099">
    <property type="entry name" value="OS06G0165300 PROTEIN"/>
    <property type="match status" value="1"/>
</dbReference>
<reference evidence="3" key="2">
    <citation type="submission" date="2022-01" db="EMBL/GenBank/DDBJ databases">
        <authorList>
            <person name="Yamashiro T."/>
            <person name="Shiraishi A."/>
            <person name="Satake H."/>
            <person name="Nakayama K."/>
        </authorList>
    </citation>
    <scope>NUCLEOTIDE SEQUENCE</scope>
</reference>
<feature type="compositionally biased region" description="Acidic residues" evidence="2">
    <location>
        <begin position="362"/>
        <end position="373"/>
    </location>
</feature>
<dbReference type="EMBL" id="BQNB010016269">
    <property type="protein sequence ID" value="GJT49830.1"/>
    <property type="molecule type" value="Genomic_DNA"/>
</dbReference>
<reference evidence="3" key="1">
    <citation type="journal article" date="2022" name="Int. J. Mol. Sci.">
        <title>Draft Genome of Tanacetum Coccineum: Genomic Comparison of Closely Related Tanacetum-Family Plants.</title>
        <authorList>
            <person name="Yamashiro T."/>
            <person name="Shiraishi A."/>
            <person name="Nakayama K."/>
            <person name="Satake H."/>
        </authorList>
    </citation>
    <scope>NUCLEOTIDE SEQUENCE</scope>
</reference>
<dbReference type="PANTHER" id="PTHR31099:SF41">
    <property type="entry name" value="TRANSPOSASE (PUTATIVE), GYPSY TYPE-RELATED"/>
    <property type="match status" value="1"/>
</dbReference>
<comment type="caution">
    <text evidence="3">The sequence shown here is derived from an EMBL/GenBank/DDBJ whole genome shotgun (WGS) entry which is preliminary data.</text>
</comment>
<keyword evidence="1" id="KW-0175">Coiled coil</keyword>
<organism evidence="3 4">
    <name type="scientific">Tanacetum coccineum</name>
    <dbReference type="NCBI Taxonomy" id="301880"/>
    <lineage>
        <taxon>Eukaryota</taxon>
        <taxon>Viridiplantae</taxon>
        <taxon>Streptophyta</taxon>
        <taxon>Embryophyta</taxon>
        <taxon>Tracheophyta</taxon>
        <taxon>Spermatophyta</taxon>
        <taxon>Magnoliopsida</taxon>
        <taxon>eudicotyledons</taxon>
        <taxon>Gunneridae</taxon>
        <taxon>Pentapetalae</taxon>
        <taxon>asterids</taxon>
        <taxon>campanulids</taxon>
        <taxon>Asterales</taxon>
        <taxon>Asteraceae</taxon>
        <taxon>Asteroideae</taxon>
        <taxon>Anthemideae</taxon>
        <taxon>Anthemidinae</taxon>
        <taxon>Tanacetum</taxon>
    </lineage>
</organism>
<sequence>MAKKDMHTYVSRLKDTKLETLIATYDIPLDLRPHLPDPNFGMINLPAGDTTIGIYSRIFDSSGVRIPFSSFLLAVLKYFKVHISQLVPLGLSKGDCFSFAKRGDHAPVCMEVAKSGLKLWKEKFFLIDRRAIPFHMPWRHPDSFRDIPEGVLVRSGLSRVWRNPMCDPVLRRSDNTVMSIYDFPCMPSFDKATVREEPHGLDTSILGKVADRTTSPTPACTAIPYASPKEIVVTRLDPKVVTKADHAAKRKPSTRPEISTIAAKKTRSSKKVSGTGSSGLAAGDGVEQTNVLLMMMVSMMAQSLLWRILGTSTMSAKEVEAHAKLSGDVRRATRASFHASHGVSEDASSPAQEAVPTPDTQPLDDDAGADDIASDGNVGPYYEARVSNTAGDEEIHGVNLDLRNKELYKDPKVCRTALDRFPTPAETHRLRELSSVELSGWMSVLQCQLITHGIMLNSRYDHTLKNIERLSKQYAQQMQTIKKQRADLKQQNESTVRANEEVSRLKAELGVLKSRCQTAGHKLSSWDKKHRKYRNERDTLAMEKAKIEEELKFLKSGEFNQAFAGVLNTTISVGVERGLRMDHIDEEFRGLSQKVVGFIPDANEKFDRVITAFPETTFPFLDKVSQHSQSSLQDIARLESDRVTSSHHTSSAAASLRANTHIQHSASSSGTFGHTSTLKHLKKKKKFVEKGGPSAA</sequence>
<evidence type="ECO:0000313" key="4">
    <source>
        <dbReference type="Proteomes" id="UP001151760"/>
    </source>
</evidence>
<gene>
    <name evidence="3" type="ORF">Tco_0975987</name>
</gene>
<evidence type="ECO:0008006" key="5">
    <source>
        <dbReference type="Google" id="ProtNLM"/>
    </source>
</evidence>
<feature type="region of interest" description="Disordered" evidence="2">
    <location>
        <begin position="336"/>
        <end position="374"/>
    </location>
</feature>
<feature type="compositionally biased region" description="Polar residues" evidence="2">
    <location>
        <begin position="662"/>
        <end position="676"/>
    </location>
</feature>
<proteinExistence type="predicted"/>
<evidence type="ECO:0000256" key="2">
    <source>
        <dbReference type="SAM" id="MobiDB-lite"/>
    </source>
</evidence>
<keyword evidence="4" id="KW-1185">Reference proteome</keyword>
<evidence type="ECO:0000256" key="1">
    <source>
        <dbReference type="SAM" id="Coils"/>
    </source>
</evidence>
<protein>
    <recommendedName>
        <fullName evidence="5">Transposase (Putative), gypsy type</fullName>
    </recommendedName>
</protein>